<sequence length="305" mass="32944">MTSERAGILSMVGACTIWGSSPLYYKLLADVPPDEVLAHRTLWSLVFFAGVLIVQRRLSGVARALGDRRTALTLAFSAVMISCNWFLFIYSIQIERATEASLGYYIFPLVAVLLGVVAFGERLKRLEAAAVALAATAVALLAWREGQLPYVSLLLAGTFGFYGLAKKRIATGAVVSVTTEVTLLAPLALGWLIWLHVGQGTGIWGHDARATFLLMLSGPITAAPLILFSYASQRVALSTVGLIQYLNPTLQFLCATLVFREPFGLAQAAAFALIWTALGLYSAARFGAERKRRRASVSSVTDPQI</sequence>
<keyword evidence="6 8" id="KW-1133">Transmembrane helix</keyword>
<feature type="transmembrane region" description="Helical" evidence="8">
    <location>
        <begin position="7"/>
        <end position="25"/>
    </location>
</feature>
<comment type="subcellular location">
    <subcellularLocation>
        <location evidence="1">Cell membrane</location>
        <topology evidence="1">Multi-pass membrane protein</topology>
    </subcellularLocation>
</comment>
<feature type="domain" description="EamA" evidence="9">
    <location>
        <begin position="6"/>
        <end position="142"/>
    </location>
</feature>
<dbReference type="Proteomes" id="UP000022447">
    <property type="component" value="Unassembled WGS sequence"/>
</dbReference>
<organism evidence="10 11">
    <name type="scientific">Roseivivax halodurans JCM 10272</name>
    <dbReference type="NCBI Taxonomy" id="1449350"/>
    <lineage>
        <taxon>Bacteria</taxon>
        <taxon>Pseudomonadati</taxon>
        <taxon>Pseudomonadota</taxon>
        <taxon>Alphaproteobacteria</taxon>
        <taxon>Rhodobacterales</taxon>
        <taxon>Roseobacteraceae</taxon>
        <taxon>Roseivivax</taxon>
    </lineage>
</organism>
<keyword evidence="3" id="KW-0813">Transport</keyword>
<evidence type="ECO:0000256" key="4">
    <source>
        <dbReference type="ARBA" id="ARBA00022475"/>
    </source>
</evidence>
<feature type="transmembrane region" description="Helical" evidence="8">
    <location>
        <begin position="149"/>
        <end position="165"/>
    </location>
</feature>
<keyword evidence="11" id="KW-1185">Reference proteome</keyword>
<evidence type="ECO:0000259" key="9">
    <source>
        <dbReference type="Pfam" id="PF00892"/>
    </source>
</evidence>
<feature type="transmembrane region" description="Helical" evidence="8">
    <location>
        <begin position="126"/>
        <end position="143"/>
    </location>
</feature>
<feature type="transmembrane region" description="Helical" evidence="8">
    <location>
        <begin position="235"/>
        <end position="259"/>
    </location>
</feature>
<evidence type="ECO:0000256" key="7">
    <source>
        <dbReference type="ARBA" id="ARBA00023136"/>
    </source>
</evidence>
<evidence type="ECO:0000256" key="8">
    <source>
        <dbReference type="SAM" id="Phobius"/>
    </source>
</evidence>
<evidence type="ECO:0000256" key="3">
    <source>
        <dbReference type="ARBA" id="ARBA00022448"/>
    </source>
</evidence>
<feature type="transmembrane region" description="Helical" evidence="8">
    <location>
        <begin position="102"/>
        <end position="119"/>
    </location>
</feature>
<evidence type="ECO:0000313" key="11">
    <source>
        <dbReference type="Proteomes" id="UP000022447"/>
    </source>
</evidence>
<dbReference type="SUPFAM" id="SSF103481">
    <property type="entry name" value="Multidrug resistance efflux transporter EmrE"/>
    <property type="match status" value="2"/>
</dbReference>
<dbReference type="PANTHER" id="PTHR22911:SF137">
    <property type="entry name" value="SOLUTE CARRIER FAMILY 35 MEMBER G2-RELATED"/>
    <property type="match status" value="1"/>
</dbReference>
<dbReference type="InterPro" id="IPR004626">
    <property type="entry name" value="RarD"/>
</dbReference>
<dbReference type="EMBL" id="JALZ01000011">
    <property type="protein sequence ID" value="ETX14351.1"/>
    <property type="molecule type" value="Genomic_DNA"/>
</dbReference>
<feature type="transmembrane region" description="Helical" evidence="8">
    <location>
        <begin position="265"/>
        <end position="284"/>
    </location>
</feature>
<feature type="transmembrane region" description="Helical" evidence="8">
    <location>
        <begin position="209"/>
        <end position="228"/>
    </location>
</feature>
<feature type="transmembrane region" description="Helical" evidence="8">
    <location>
        <begin position="177"/>
        <end position="197"/>
    </location>
</feature>
<dbReference type="InterPro" id="IPR000620">
    <property type="entry name" value="EamA_dom"/>
</dbReference>
<evidence type="ECO:0000256" key="2">
    <source>
        <dbReference type="ARBA" id="ARBA00007362"/>
    </source>
</evidence>
<evidence type="ECO:0000256" key="5">
    <source>
        <dbReference type="ARBA" id="ARBA00022692"/>
    </source>
</evidence>
<protein>
    <submittedName>
        <fullName evidence="10">RarD</fullName>
    </submittedName>
</protein>
<keyword evidence="5 8" id="KW-0812">Transmembrane</keyword>
<dbReference type="AlphaFoldDB" id="X7EGL2"/>
<dbReference type="PANTHER" id="PTHR22911">
    <property type="entry name" value="ACYL-MALONYL CONDENSING ENZYME-RELATED"/>
    <property type="match status" value="1"/>
</dbReference>
<proteinExistence type="inferred from homology"/>
<evidence type="ECO:0000256" key="1">
    <source>
        <dbReference type="ARBA" id="ARBA00004651"/>
    </source>
</evidence>
<accession>X7EGL2</accession>
<dbReference type="RefSeq" id="WP_037262764.1">
    <property type="nucleotide sequence ID" value="NZ_JALZ01000011.1"/>
</dbReference>
<feature type="transmembrane region" description="Helical" evidence="8">
    <location>
        <begin position="70"/>
        <end position="90"/>
    </location>
</feature>
<keyword evidence="4" id="KW-1003">Cell membrane</keyword>
<dbReference type="InterPro" id="IPR037185">
    <property type="entry name" value="EmrE-like"/>
</dbReference>
<name>X7EGL2_9RHOB</name>
<comment type="caution">
    <text evidence="10">The sequence shown here is derived from an EMBL/GenBank/DDBJ whole genome shotgun (WGS) entry which is preliminary data.</text>
</comment>
<evidence type="ECO:0000313" key="10">
    <source>
        <dbReference type="EMBL" id="ETX14351.1"/>
    </source>
</evidence>
<dbReference type="OrthoDB" id="369870at2"/>
<dbReference type="eggNOG" id="COG2962">
    <property type="taxonomic scope" value="Bacteria"/>
</dbReference>
<dbReference type="STRING" id="1449350.OCH239_03400"/>
<dbReference type="NCBIfam" id="TIGR00688">
    <property type="entry name" value="rarD"/>
    <property type="match status" value="1"/>
</dbReference>
<keyword evidence="7 8" id="KW-0472">Membrane</keyword>
<evidence type="ECO:0000256" key="6">
    <source>
        <dbReference type="ARBA" id="ARBA00022989"/>
    </source>
</evidence>
<comment type="similarity">
    <text evidence="2">Belongs to the EamA transporter family.</text>
</comment>
<dbReference type="GO" id="GO:0005886">
    <property type="term" value="C:plasma membrane"/>
    <property type="evidence" value="ECO:0007669"/>
    <property type="project" value="UniProtKB-SubCell"/>
</dbReference>
<reference evidence="10 11" key="1">
    <citation type="submission" date="2014-01" db="EMBL/GenBank/DDBJ databases">
        <title>Roseivivax halodurans JCM 10272 Genome Sequencing.</title>
        <authorList>
            <person name="Lai Q."/>
            <person name="Li G."/>
            <person name="Shao Z."/>
        </authorList>
    </citation>
    <scope>NUCLEOTIDE SEQUENCE [LARGE SCALE GENOMIC DNA]</scope>
    <source>
        <strain evidence="10 11">JCM 10272</strain>
    </source>
</reference>
<gene>
    <name evidence="10" type="ORF">OCH239_03400</name>
</gene>
<feature type="transmembrane region" description="Helical" evidence="8">
    <location>
        <begin position="37"/>
        <end position="58"/>
    </location>
</feature>
<dbReference type="PATRIC" id="fig|1449350.3.peg.2420"/>
<dbReference type="Pfam" id="PF00892">
    <property type="entry name" value="EamA"/>
    <property type="match status" value="1"/>
</dbReference>